<feature type="transmembrane region" description="Helical" evidence="1">
    <location>
        <begin position="62"/>
        <end position="81"/>
    </location>
</feature>
<name>A0A7W7ZC68_9BACT</name>
<feature type="transmembrane region" description="Helical" evidence="1">
    <location>
        <begin position="120"/>
        <end position="140"/>
    </location>
</feature>
<feature type="transmembrane region" description="Helical" evidence="1">
    <location>
        <begin position="277"/>
        <end position="295"/>
    </location>
</feature>
<feature type="transmembrane region" description="Helical" evidence="1">
    <location>
        <begin position="206"/>
        <end position="227"/>
    </location>
</feature>
<organism evidence="2 3">
    <name type="scientific">Granulicella aggregans</name>
    <dbReference type="NCBI Taxonomy" id="474949"/>
    <lineage>
        <taxon>Bacteria</taxon>
        <taxon>Pseudomonadati</taxon>
        <taxon>Acidobacteriota</taxon>
        <taxon>Terriglobia</taxon>
        <taxon>Terriglobales</taxon>
        <taxon>Acidobacteriaceae</taxon>
        <taxon>Granulicella</taxon>
    </lineage>
</organism>
<keyword evidence="1" id="KW-0812">Transmembrane</keyword>
<evidence type="ECO:0008006" key="4">
    <source>
        <dbReference type="Google" id="ProtNLM"/>
    </source>
</evidence>
<proteinExistence type="predicted"/>
<keyword evidence="1" id="KW-1133">Transmembrane helix</keyword>
<feature type="transmembrane region" description="Helical" evidence="1">
    <location>
        <begin position="12"/>
        <end position="33"/>
    </location>
</feature>
<feature type="transmembrane region" description="Helical" evidence="1">
    <location>
        <begin position="342"/>
        <end position="360"/>
    </location>
</feature>
<comment type="caution">
    <text evidence="2">The sequence shown here is derived from an EMBL/GenBank/DDBJ whole genome shotgun (WGS) entry which is preliminary data.</text>
</comment>
<dbReference type="AlphaFoldDB" id="A0A7W7ZC68"/>
<sequence length="488" mass="53975">MTESRSWSGVVAWVACLAMTLLAAGVPFLRAFYRVEIDYNEGWNIYNAATVAAHGWLYPAKYGWTSVNYPMLSFVIMALLHRVTHEYLFTARVVSLLSLLASGTLVAVIVHSLSGKGWRAPVMAGMFVVAVFCANADYYVGMDDPQMFAQVFFLAGLYVYVCWRDRLPAIALVALLFVVGGFIKHNPIDFPLAVLLDLLLVSRWRAAWFSVCGFVLVAAGLALNVHYGGPHFIDQLLAPRSYSWTKAALQLRNVLGPILLPVGIAIYMAWRLRGDRVRRVAAIFLAASMLLGGYFGGGNGVSVNSLFSATLAVAILLGLLLEEVDSWSLRRIRPNSRPILEAALFLWLLIPLVISGNWNVRGVIRETRAADGRFDDEVEAMAAQPGLALCESLLRCYAAGKPYIYDPFNATRLVELGEQDQAEMLRSIEERKFGVIQLGVPLGNDERIGQVDPALRERFTPEMLRAIQQNYMLAMQDADAALYVPASK</sequence>
<reference evidence="2 3" key="1">
    <citation type="submission" date="2020-08" db="EMBL/GenBank/DDBJ databases">
        <title>Genomic Encyclopedia of Type Strains, Phase IV (KMG-V): Genome sequencing to study the core and pangenomes of soil and plant-associated prokaryotes.</title>
        <authorList>
            <person name="Whitman W."/>
        </authorList>
    </citation>
    <scope>NUCLEOTIDE SEQUENCE [LARGE SCALE GENOMIC DNA]</scope>
    <source>
        <strain evidence="2 3">M8UP14</strain>
    </source>
</reference>
<keyword evidence="1" id="KW-0472">Membrane</keyword>
<evidence type="ECO:0000313" key="3">
    <source>
        <dbReference type="Proteomes" id="UP000540989"/>
    </source>
</evidence>
<feature type="transmembrane region" description="Helical" evidence="1">
    <location>
        <begin position="169"/>
        <end position="185"/>
    </location>
</feature>
<keyword evidence="3" id="KW-1185">Reference proteome</keyword>
<evidence type="ECO:0000256" key="1">
    <source>
        <dbReference type="SAM" id="Phobius"/>
    </source>
</evidence>
<dbReference type="PROSITE" id="PS51257">
    <property type="entry name" value="PROKAR_LIPOPROTEIN"/>
    <property type="match status" value="1"/>
</dbReference>
<feature type="transmembrane region" description="Helical" evidence="1">
    <location>
        <begin position="247"/>
        <end position="270"/>
    </location>
</feature>
<gene>
    <name evidence="2" type="ORF">HDF16_001895</name>
</gene>
<feature type="transmembrane region" description="Helical" evidence="1">
    <location>
        <begin position="301"/>
        <end position="321"/>
    </location>
</feature>
<evidence type="ECO:0000313" key="2">
    <source>
        <dbReference type="EMBL" id="MBB5057210.1"/>
    </source>
</evidence>
<protein>
    <recommendedName>
        <fullName evidence="4">Dolichyl-phosphate-mannose-protein mannosyltransferase</fullName>
    </recommendedName>
</protein>
<dbReference type="Proteomes" id="UP000540989">
    <property type="component" value="Unassembled WGS sequence"/>
</dbReference>
<dbReference type="EMBL" id="JACHIP010000002">
    <property type="protein sequence ID" value="MBB5057210.1"/>
    <property type="molecule type" value="Genomic_DNA"/>
</dbReference>
<dbReference type="RefSeq" id="WP_184215784.1">
    <property type="nucleotide sequence ID" value="NZ_JACHIP010000002.1"/>
</dbReference>
<accession>A0A7W7ZC68</accession>
<feature type="transmembrane region" description="Helical" evidence="1">
    <location>
        <begin position="93"/>
        <end position="114"/>
    </location>
</feature>